<evidence type="ECO:0000259" key="5">
    <source>
        <dbReference type="Pfam" id="PF01095"/>
    </source>
</evidence>
<dbReference type="EC" id="3.1.1.11" evidence="6"/>
<proteinExistence type="inferred from homology"/>
<name>A0A1R4B4V3_9VIBR</name>
<reference evidence="6 7" key="1">
    <citation type="submission" date="2017-02" db="EMBL/GenBank/DDBJ databases">
        <authorList>
            <person name="Peterson S.W."/>
        </authorList>
    </citation>
    <scope>NUCLEOTIDE SEQUENCE [LARGE SCALE GENOMIC DNA]</scope>
    <source>
        <strain evidence="6 7">CECT 9027</strain>
    </source>
</reference>
<dbReference type="InterPro" id="IPR012334">
    <property type="entry name" value="Pectin_lyas_fold"/>
</dbReference>
<evidence type="ECO:0000256" key="1">
    <source>
        <dbReference type="ARBA" id="ARBA00008891"/>
    </source>
</evidence>
<keyword evidence="3" id="KW-0063">Aspartyl esterase</keyword>
<dbReference type="GO" id="GO:0042545">
    <property type="term" value="P:cell wall modification"/>
    <property type="evidence" value="ECO:0007669"/>
    <property type="project" value="InterPro"/>
</dbReference>
<dbReference type="RefSeq" id="WP_261821316.1">
    <property type="nucleotide sequence ID" value="NZ_AP024888.1"/>
</dbReference>
<comment type="similarity">
    <text evidence="1">Belongs to the pectinesterase family.</text>
</comment>
<keyword evidence="4" id="KW-0732">Signal</keyword>
<evidence type="ECO:0000256" key="3">
    <source>
        <dbReference type="ARBA" id="ARBA00023085"/>
    </source>
</evidence>
<evidence type="ECO:0000313" key="7">
    <source>
        <dbReference type="Proteomes" id="UP000189475"/>
    </source>
</evidence>
<evidence type="ECO:0000256" key="2">
    <source>
        <dbReference type="ARBA" id="ARBA00022801"/>
    </source>
</evidence>
<keyword evidence="7" id="KW-1185">Reference proteome</keyword>
<dbReference type="GO" id="GO:0030599">
    <property type="term" value="F:pectinesterase activity"/>
    <property type="evidence" value="ECO:0007669"/>
    <property type="project" value="UniProtKB-EC"/>
</dbReference>
<organism evidence="6 7">
    <name type="scientific">Vibrio palustris</name>
    <dbReference type="NCBI Taxonomy" id="1918946"/>
    <lineage>
        <taxon>Bacteria</taxon>
        <taxon>Pseudomonadati</taxon>
        <taxon>Pseudomonadota</taxon>
        <taxon>Gammaproteobacteria</taxon>
        <taxon>Vibrionales</taxon>
        <taxon>Vibrionaceae</taxon>
        <taxon>Vibrio</taxon>
    </lineage>
</organism>
<feature type="domain" description="Pectinesterase catalytic" evidence="5">
    <location>
        <begin position="186"/>
        <end position="438"/>
    </location>
</feature>
<dbReference type="Pfam" id="PF01095">
    <property type="entry name" value="Pectinesterase"/>
    <property type="match status" value="1"/>
</dbReference>
<dbReference type="Proteomes" id="UP000189475">
    <property type="component" value="Unassembled WGS sequence"/>
</dbReference>
<dbReference type="InterPro" id="IPR011050">
    <property type="entry name" value="Pectin_lyase_fold/virulence"/>
</dbReference>
<dbReference type="EMBL" id="FUFT01000005">
    <property type="protein sequence ID" value="SJL83939.1"/>
    <property type="molecule type" value="Genomic_DNA"/>
</dbReference>
<dbReference type="Gene3D" id="2.160.20.10">
    <property type="entry name" value="Single-stranded right-handed beta-helix, Pectin lyase-like"/>
    <property type="match status" value="1"/>
</dbReference>
<sequence>MRDKNLKRTFIYTMSLLGAGLSLTVNAADINTTQQQPSNLSTSTATYGFTTQLTPKPNSFPVPEDTQLKMVFDSPPTLGHGSIRIIRSRDNVEVDKISLTDEVDSLGIDPYRTIKTNPVRIDGKTVRISLHAHKLDLGESYYVVIPESSFLNANLAGQAFKGIGKESGWSFTTRLTEPEVNKEKYIVGKQGADVDFRTVQGALDFVMENVSVNDPVTVYIKNGIYEEPLYLRSKNNLTIQGESKDNTVIRYTNNEQMNIGPSGRSVFLIENSDLLTLKSLSLINTTLIGNGGQAEALYYNSNNGRLIARNANFISEQDTLNLKGWTWFYNTLVAGNVDYIWGYPKASVFENSEIRTIGDSRGYTGGGYILQARVRNENDPGFIFLNSKLTRGEGPLNHPVPDRKFYLARSGGCNGCYDNIVFVNTKMDEHIRDVGWANAVLPTPKVATPYQGWREFNTMDLDGNKIDLLERLPTHATQLTQEEVVNNYCSRQQIFSGYNDGMGWDPMPGNTANCENAYH</sequence>
<feature type="chain" id="PRO_5012187514" evidence="4">
    <location>
        <begin position="28"/>
        <end position="519"/>
    </location>
</feature>
<dbReference type="AlphaFoldDB" id="A0A1R4B4V3"/>
<evidence type="ECO:0000256" key="4">
    <source>
        <dbReference type="SAM" id="SignalP"/>
    </source>
</evidence>
<dbReference type="STRING" id="1918946.VPAL9027_01918"/>
<dbReference type="PANTHER" id="PTHR31321">
    <property type="entry name" value="ACYL-COA THIOESTER HYDROLASE YBHC-RELATED"/>
    <property type="match status" value="1"/>
</dbReference>
<gene>
    <name evidence="6" type="primary">pemA</name>
    <name evidence="6" type="ORF">VPAL9027_01918</name>
</gene>
<dbReference type="PANTHER" id="PTHR31321:SF57">
    <property type="entry name" value="PECTINESTERASE 53-RELATED"/>
    <property type="match status" value="1"/>
</dbReference>
<accession>A0A1R4B4V3</accession>
<dbReference type="SUPFAM" id="SSF51126">
    <property type="entry name" value="Pectin lyase-like"/>
    <property type="match status" value="1"/>
</dbReference>
<keyword evidence="2 6" id="KW-0378">Hydrolase</keyword>
<protein>
    <submittedName>
        <fullName evidence="6">Pectinesterase A</fullName>
        <ecNumber evidence="6">3.1.1.11</ecNumber>
    </submittedName>
</protein>
<evidence type="ECO:0000313" key="6">
    <source>
        <dbReference type="EMBL" id="SJL83939.1"/>
    </source>
</evidence>
<feature type="signal peptide" evidence="4">
    <location>
        <begin position="1"/>
        <end position="27"/>
    </location>
</feature>
<dbReference type="InterPro" id="IPR000070">
    <property type="entry name" value="Pectinesterase_cat"/>
</dbReference>